<dbReference type="PANTHER" id="PTHR11851:SF219">
    <property type="entry name" value="HYPOTHETICAL ZINC PROTEASE"/>
    <property type="match status" value="1"/>
</dbReference>
<gene>
    <name evidence="3" type="ORF">GO986_13270</name>
</gene>
<proteinExistence type="predicted"/>
<dbReference type="Proteomes" id="UP000483286">
    <property type="component" value="Unassembled WGS sequence"/>
</dbReference>
<reference evidence="3 4" key="1">
    <citation type="submission" date="2019-12" db="EMBL/GenBank/DDBJ databases">
        <title>Deinococcus sp. HMF7620 Genome sequencing and assembly.</title>
        <authorList>
            <person name="Kang H."/>
            <person name="Kim H."/>
            <person name="Joh K."/>
        </authorList>
    </citation>
    <scope>NUCLEOTIDE SEQUENCE [LARGE SCALE GENOMIC DNA]</scope>
    <source>
        <strain evidence="3 4">HMF7620</strain>
    </source>
</reference>
<evidence type="ECO:0000259" key="1">
    <source>
        <dbReference type="Pfam" id="PF00675"/>
    </source>
</evidence>
<dbReference type="InterPro" id="IPR011765">
    <property type="entry name" value="Pept_M16_N"/>
</dbReference>
<dbReference type="Gene3D" id="3.30.830.10">
    <property type="entry name" value="Metalloenzyme, LuxS/M16 peptidase-like"/>
    <property type="match status" value="2"/>
</dbReference>
<dbReference type="RefSeq" id="WP_157459784.1">
    <property type="nucleotide sequence ID" value="NZ_WQLB01000018.1"/>
</dbReference>
<keyword evidence="4" id="KW-1185">Reference proteome</keyword>
<dbReference type="Pfam" id="PF05193">
    <property type="entry name" value="Peptidase_M16_C"/>
    <property type="match status" value="1"/>
</dbReference>
<dbReference type="AlphaFoldDB" id="A0A7C9HZ91"/>
<dbReference type="InterPro" id="IPR050361">
    <property type="entry name" value="MPP/UQCRC_Complex"/>
</dbReference>
<evidence type="ECO:0000313" key="3">
    <source>
        <dbReference type="EMBL" id="MVN87730.1"/>
    </source>
</evidence>
<evidence type="ECO:0000313" key="4">
    <source>
        <dbReference type="Proteomes" id="UP000483286"/>
    </source>
</evidence>
<dbReference type="GO" id="GO:0046872">
    <property type="term" value="F:metal ion binding"/>
    <property type="evidence" value="ECO:0007669"/>
    <property type="project" value="InterPro"/>
</dbReference>
<comment type="caution">
    <text evidence="3">The sequence shown here is derived from an EMBL/GenBank/DDBJ whole genome shotgun (WGS) entry which is preliminary data.</text>
</comment>
<name>A0A7C9HZ91_9DEIO</name>
<protein>
    <submittedName>
        <fullName evidence="3">Insulinase family protein</fullName>
    </submittedName>
</protein>
<feature type="domain" description="Peptidase M16 N-terminal" evidence="1">
    <location>
        <begin position="32"/>
        <end position="159"/>
    </location>
</feature>
<feature type="domain" description="Peptidase M16 C-terminal" evidence="2">
    <location>
        <begin position="185"/>
        <end position="348"/>
    </location>
</feature>
<organism evidence="3 4">
    <name type="scientific">Deinococcus arboris</name>
    <dbReference type="NCBI Taxonomy" id="2682977"/>
    <lineage>
        <taxon>Bacteria</taxon>
        <taxon>Thermotogati</taxon>
        <taxon>Deinococcota</taxon>
        <taxon>Deinococci</taxon>
        <taxon>Deinococcales</taxon>
        <taxon>Deinococcaceae</taxon>
        <taxon>Deinococcus</taxon>
    </lineage>
</organism>
<dbReference type="InterPro" id="IPR007863">
    <property type="entry name" value="Peptidase_M16_C"/>
</dbReference>
<dbReference type="EMBL" id="WQLB01000018">
    <property type="protein sequence ID" value="MVN87730.1"/>
    <property type="molecule type" value="Genomic_DNA"/>
</dbReference>
<accession>A0A7C9HZ91</accession>
<dbReference type="PANTHER" id="PTHR11851">
    <property type="entry name" value="METALLOPROTEASE"/>
    <property type="match status" value="1"/>
</dbReference>
<evidence type="ECO:0000259" key="2">
    <source>
        <dbReference type="Pfam" id="PF05193"/>
    </source>
</evidence>
<sequence>MPAAPPSAHLWTLPSGLRVAFERRRSPGFAFDLRLPVGSAHDPAGQEGAGGVLEEWLFKGAGGRSARALQDAFDDLGVRRGGGVGPEATRLSVSGLQADLRAALALCADVLMRPDLPESEVPVLTDLARQDLDGVQDSPADLLALEARAAAFPRPLGSPFAGYAHPVSGTPGGLTALSPAALRAHLTRYGQAGTVLGLVADLDPAQAHALAQEVLGDLRPGAADEVPADFQAGGQLQVAHEDAEQTHLSVLCPGVAPHSPDWLAWQLAVGALSGGSASRLFHSVREERGLAYAVSASPLVLGGQGFLSLYAGSTPDRAPETLEVLLSELARLPQGLTAAEFGRARAGLSSSVVFGAESLRGRAHALTRDTALFGSPRAPADLRAAVEALSLDGVNTFLAGYDPAAQATVVTLGPVGNTVPPLSTPLETTHV</sequence>
<dbReference type="Pfam" id="PF00675">
    <property type="entry name" value="Peptidase_M16"/>
    <property type="match status" value="1"/>
</dbReference>
<dbReference type="InterPro" id="IPR011249">
    <property type="entry name" value="Metalloenz_LuxS/M16"/>
</dbReference>
<dbReference type="SUPFAM" id="SSF63411">
    <property type="entry name" value="LuxS/MPP-like metallohydrolase"/>
    <property type="match status" value="2"/>
</dbReference>